<evidence type="ECO:0000256" key="6">
    <source>
        <dbReference type="ARBA" id="ARBA00023128"/>
    </source>
</evidence>
<dbReference type="STRING" id="46731.A0A3M6UGG5"/>
<dbReference type="GO" id="GO:0003676">
    <property type="term" value="F:nucleic acid binding"/>
    <property type="evidence" value="ECO:0007669"/>
    <property type="project" value="InterPro"/>
</dbReference>
<reference evidence="10 11" key="1">
    <citation type="journal article" date="2018" name="Sci. Rep.">
        <title>Comparative analysis of the Pocillopora damicornis genome highlights role of immune system in coral evolution.</title>
        <authorList>
            <person name="Cunning R."/>
            <person name="Bay R.A."/>
            <person name="Gillette P."/>
            <person name="Baker A.C."/>
            <person name="Traylor-Knowles N."/>
        </authorList>
    </citation>
    <scope>NUCLEOTIDE SEQUENCE [LARGE SCALE GENOMIC DNA]</scope>
    <source>
        <strain evidence="10">RSMAS</strain>
        <tissue evidence="10">Whole animal</tissue>
    </source>
</reference>
<evidence type="ECO:0000256" key="5">
    <source>
        <dbReference type="ARBA" id="ARBA00023015"/>
    </source>
</evidence>
<dbReference type="AlphaFoldDB" id="A0A3M6UGG5"/>
<evidence type="ECO:0000313" key="11">
    <source>
        <dbReference type="Proteomes" id="UP000275408"/>
    </source>
</evidence>
<dbReference type="GO" id="GO:0042645">
    <property type="term" value="C:mitochondrial nucleoid"/>
    <property type="evidence" value="ECO:0007669"/>
    <property type="project" value="UniProtKB-SubCell"/>
</dbReference>
<dbReference type="Pfam" id="PF12836">
    <property type="entry name" value="HHH_3"/>
    <property type="match status" value="1"/>
</dbReference>
<evidence type="ECO:0000256" key="4">
    <source>
        <dbReference type="ARBA" id="ARBA00022946"/>
    </source>
</evidence>
<dbReference type="GO" id="GO:0006392">
    <property type="term" value="P:transcription elongation by mitochondrial RNA polymerase"/>
    <property type="evidence" value="ECO:0007669"/>
    <property type="project" value="InterPro"/>
</dbReference>
<dbReference type="EMBL" id="RCHS01001578">
    <property type="protein sequence ID" value="RMX52777.1"/>
    <property type="molecule type" value="Genomic_DNA"/>
</dbReference>
<evidence type="ECO:0000256" key="2">
    <source>
        <dbReference type="ARBA" id="ARBA00009086"/>
    </source>
</evidence>
<keyword evidence="11" id="KW-1185">Reference proteome</keyword>
<evidence type="ECO:0000256" key="3">
    <source>
        <dbReference type="ARBA" id="ARBA00017000"/>
    </source>
</evidence>
<evidence type="ECO:0000313" key="10">
    <source>
        <dbReference type="EMBL" id="RMX52777.1"/>
    </source>
</evidence>
<proteinExistence type="inferred from homology"/>
<dbReference type="InterPro" id="IPR036397">
    <property type="entry name" value="RNaseH_sf"/>
</dbReference>
<dbReference type="Gene3D" id="1.10.150.320">
    <property type="entry name" value="Photosystem II 12 kDa extrinsic protein"/>
    <property type="match status" value="1"/>
</dbReference>
<dbReference type="OMA" id="HRVGKHA"/>
<dbReference type="PANTHER" id="PTHR21053">
    <property type="entry name" value="TRANSCRIPTION ELONGATION FACTOR, MITOCHONDRIAL"/>
    <property type="match status" value="1"/>
</dbReference>
<dbReference type="OrthoDB" id="5949570at2759"/>
<evidence type="ECO:0000256" key="8">
    <source>
        <dbReference type="ARBA" id="ARBA00023271"/>
    </source>
</evidence>
<keyword evidence="7" id="KW-0804">Transcription</keyword>
<evidence type="ECO:0000256" key="9">
    <source>
        <dbReference type="ARBA" id="ARBA00025262"/>
    </source>
</evidence>
<keyword evidence="6" id="KW-0496">Mitochondrion</keyword>
<dbReference type="Gene3D" id="3.30.420.10">
    <property type="entry name" value="Ribonuclease H-like superfamily/Ribonuclease H"/>
    <property type="match status" value="1"/>
</dbReference>
<dbReference type="SUPFAM" id="SSF53098">
    <property type="entry name" value="Ribonuclease H-like"/>
    <property type="match status" value="1"/>
</dbReference>
<keyword evidence="4" id="KW-0809">Transit peptide</keyword>
<gene>
    <name evidence="10" type="ORF">pdam_00023716</name>
</gene>
<comment type="caution">
    <text evidence="10">The sequence shown here is derived from an EMBL/GenBank/DDBJ whole genome shotgun (WGS) entry which is preliminary data.</text>
</comment>
<accession>A0A3M6UGG5</accession>
<organism evidence="10 11">
    <name type="scientific">Pocillopora damicornis</name>
    <name type="common">Cauliflower coral</name>
    <name type="synonym">Millepora damicornis</name>
    <dbReference type="NCBI Taxonomy" id="46731"/>
    <lineage>
        <taxon>Eukaryota</taxon>
        <taxon>Metazoa</taxon>
        <taxon>Cnidaria</taxon>
        <taxon>Anthozoa</taxon>
        <taxon>Hexacorallia</taxon>
        <taxon>Scleractinia</taxon>
        <taxon>Astrocoeniina</taxon>
        <taxon>Pocilloporidae</taxon>
        <taxon>Pocillopora</taxon>
    </lineage>
</organism>
<evidence type="ECO:0000256" key="7">
    <source>
        <dbReference type="ARBA" id="ARBA00023163"/>
    </source>
</evidence>
<dbReference type="Proteomes" id="UP000275408">
    <property type="component" value="Unassembled WGS sequence"/>
</dbReference>
<keyword evidence="5" id="KW-0805">Transcription regulation</keyword>
<comment type="function">
    <text evidence="9">Transcription elongation factor which increases mitochondrial RNA polymerase processivity. Regulates transcription of the mitochondrial genome, including genes important for the oxidative phosphorylation machinery.</text>
</comment>
<comment type="similarity">
    <text evidence="2">Belongs to the TEFM family.</text>
</comment>
<dbReference type="GO" id="GO:0030337">
    <property type="term" value="F:DNA polymerase processivity factor activity"/>
    <property type="evidence" value="ECO:0007669"/>
    <property type="project" value="TreeGrafter"/>
</dbReference>
<dbReference type="InterPro" id="IPR012337">
    <property type="entry name" value="RNaseH-like_sf"/>
</dbReference>
<dbReference type="SUPFAM" id="SSF47781">
    <property type="entry name" value="RuvA domain 2-like"/>
    <property type="match status" value="1"/>
</dbReference>
<comment type="subcellular location">
    <subcellularLocation>
        <location evidence="1">Mitochondrion matrix</location>
        <location evidence="1">Mitochondrion nucleoid</location>
    </subcellularLocation>
</comment>
<protein>
    <recommendedName>
        <fullName evidence="3">Transcription elongation factor, mitochondrial</fullName>
    </recommendedName>
</protein>
<dbReference type="InterPro" id="IPR039150">
    <property type="entry name" value="TEFM"/>
</dbReference>
<evidence type="ECO:0000256" key="1">
    <source>
        <dbReference type="ARBA" id="ARBA00004436"/>
    </source>
</evidence>
<keyword evidence="8" id="KW-1135">Mitochondrion nucleoid</keyword>
<sequence length="399" mass="45050">MNLLRSVENVVNMNRLASCFVTYSAVCRRCKVSCPISRAFSISFRSSASTTSVTNAAEKKEKNDPQSILKTKTIGTIEVDLPEARKQVILKELNSRSLEELSNTKGIGKVKAVSILDYRDNFGPFQSVEDLFQIKGFGSAFFKNLQEAGGLAAVKRKTSKGLETIWEQLAQNKKDVISEIVSIDIGFQNAAWVRMDKDKKVLGWSRAEIIKPKPYNPAVFRPLVQQFVNRVPKTDIYVVEMQSHRIGKQTAALLPFAVHLRVFEAMLTCLLPGLVIPFDPLYTSKHFCLPVGRTKKRAAVNLVESLFQDRKNEEPFESQCEQFLKEQQGMEGSEDFVESFIDDQMSGFPGNSNKPLLQVSPQFVNYFKSCDKKDDLSDCLLQALAFYDLVVENRKQSRM</sequence>
<dbReference type="InterPro" id="IPR010994">
    <property type="entry name" value="RuvA_2-like"/>
</dbReference>
<dbReference type="PANTHER" id="PTHR21053:SF2">
    <property type="entry name" value="TRANSCRIPTION ELONGATION FACTOR, MITOCHONDRIAL"/>
    <property type="match status" value="1"/>
</dbReference>
<name>A0A3M6UGG5_POCDA</name>